<feature type="non-terminal residue" evidence="1">
    <location>
        <position position="479"/>
    </location>
</feature>
<sequence>MHLAPVMLTVQTPADAFGVSTCHDEDNTQRVRYASIVRHTNKWQNLARTQLCFSDLVQEWQSPPKAAWRRVSQGTSTKSLLMEPCAIAHQIFSVRHTPRKEHYGTLLRTSTPSIPVTCSFNNTKASGFRTLKGITESQNHIGWKRPLRSSSPTINLTLPKPPLHHVSKHLIQTSFKYLQGWRLNHFPGQPVPMLDNPLGEEKFPNIQSKPPLAQLEAISSCPITCYLGEETNPHLSTTSFQVVVESDKVSPQPPFLQAKQSQLPQPLLIRLLLQTLHQLGCPSLHTLQHLNIPLVARGPKLNTVFEGHNHFPSPAGHAIFDTSQDAIGFLGHLGTLLARMQAAVNKHPQVLLCQAAFQPLFPKPVALHGVAVAQPLPMLDNPFSEEIFSNIQSKPPLAQLEAIPSRPIACYLAEETNAHLSTASFQVVVESDKVSPQPPFLQAKQPQFPQPLLSEDFCSRPFASFLALLWTRSSTSMPF</sequence>
<organism evidence="1 2">
    <name type="scientific">Mycteria americana</name>
    <name type="common">Wood stork</name>
    <dbReference type="NCBI Taxonomy" id="33587"/>
    <lineage>
        <taxon>Eukaryota</taxon>
        <taxon>Metazoa</taxon>
        <taxon>Chordata</taxon>
        <taxon>Craniata</taxon>
        <taxon>Vertebrata</taxon>
        <taxon>Euteleostomi</taxon>
        <taxon>Archelosauria</taxon>
        <taxon>Archosauria</taxon>
        <taxon>Dinosauria</taxon>
        <taxon>Saurischia</taxon>
        <taxon>Theropoda</taxon>
        <taxon>Coelurosauria</taxon>
        <taxon>Aves</taxon>
        <taxon>Neognathae</taxon>
        <taxon>Neoaves</taxon>
        <taxon>Aequornithes</taxon>
        <taxon>Ciconiiformes</taxon>
        <taxon>Ciconiidae</taxon>
        <taxon>Mycteria</taxon>
    </lineage>
</organism>
<name>A0AAN7PP50_MYCAM</name>
<accession>A0AAN7PP50</accession>
<gene>
    <name evidence="1" type="ORF">QYF61_006728</name>
</gene>
<evidence type="ECO:0000313" key="2">
    <source>
        <dbReference type="Proteomes" id="UP001333110"/>
    </source>
</evidence>
<protein>
    <submittedName>
        <fullName evidence="1">Uncharacterized protein</fullName>
    </submittedName>
</protein>
<dbReference type="AlphaFoldDB" id="A0AAN7PP50"/>
<reference evidence="1 2" key="1">
    <citation type="journal article" date="2023" name="J. Hered.">
        <title>Chromosome-level genome of the wood stork (Mycteria americana) provides insight into avian chromosome evolution.</title>
        <authorList>
            <person name="Flamio R. Jr."/>
            <person name="Ramstad K.M."/>
        </authorList>
    </citation>
    <scope>NUCLEOTIDE SEQUENCE [LARGE SCALE GENOMIC DNA]</scope>
    <source>
        <strain evidence="1">JAX WOST 10</strain>
    </source>
</reference>
<keyword evidence="2" id="KW-1185">Reference proteome</keyword>
<proteinExistence type="predicted"/>
<dbReference type="EMBL" id="JAUNZN010000002">
    <property type="protein sequence ID" value="KAK4826281.1"/>
    <property type="molecule type" value="Genomic_DNA"/>
</dbReference>
<dbReference type="Proteomes" id="UP001333110">
    <property type="component" value="Unassembled WGS sequence"/>
</dbReference>
<comment type="caution">
    <text evidence="1">The sequence shown here is derived from an EMBL/GenBank/DDBJ whole genome shotgun (WGS) entry which is preliminary data.</text>
</comment>
<evidence type="ECO:0000313" key="1">
    <source>
        <dbReference type="EMBL" id="KAK4826281.1"/>
    </source>
</evidence>